<keyword evidence="8" id="KW-0865">Zymogen</keyword>
<reference evidence="16" key="1">
    <citation type="submission" date="2025-08" db="UniProtKB">
        <authorList>
            <consortium name="Ensembl"/>
        </authorList>
    </citation>
    <scope>IDENTIFICATION</scope>
</reference>
<evidence type="ECO:0000256" key="7">
    <source>
        <dbReference type="ARBA" id="ARBA00022807"/>
    </source>
</evidence>
<keyword evidence="7" id="KW-0788">Thiol protease</keyword>
<protein>
    <recommendedName>
        <fullName evidence="12">Cathepsin Z</fullName>
        <ecNumber evidence="3">3.4.18.1</ecNumber>
    </recommendedName>
</protein>
<proteinExistence type="inferred from homology"/>
<dbReference type="Gene3D" id="3.90.70.10">
    <property type="entry name" value="Cysteine proteinases"/>
    <property type="match status" value="1"/>
</dbReference>
<dbReference type="Proteomes" id="UP000694389">
    <property type="component" value="Unassembled WGS sequence"/>
</dbReference>
<evidence type="ECO:0000256" key="11">
    <source>
        <dbReference type="ARBA" id="ARBA00056802"/>
    </source>
</evidence>
<dbReference type="GO" id="GO:0006508">
    <property type="term" value="P:proteolysis"/>
    <property type="evidence" value="ECO:0007669"/>
    <property type="project" value="UniProtKB-KW"/>
</dbReference>
<evidence type="ECO:0000256" key="14">
    <source>
        <dbReference type="SAM" id="SignalP"/>
    </source>
</evidence>
<comment type="catalytic activity">
    <reaction evidence="1">
        <text>Release of C-terminal amino acid residues with broad specificity, but lacks action on C-terminal proline. Shows weak endopeptidase activity.</text>
        <dbReference type="EC" id="3.4.18.1"/>
    </reaction>
</comment>
<evidence type="ECO:0000256" key="12">
    <source>
        <dbReference type="ARBA" id="ARBA00072061"/>
    </source>
</evidence>
<evidence type="ECO:0000256" key="13">
    <source>
        <dbReference type="SAM" id="MobiDB-lite"/>
    </source>
</evidence>
<organism evidence="16 17">
    <name type="scientific">Dicentrarchus labrax</name>
    <name type="common">European seabass</name>
    <name type="synonym">Morone labrax</name>
    <dbReference type="NCBI Taxonomy" id="13489"/>
    <lineage>
        <taxon>Eukaryota</taxon>
        <taxon>Metazoa</taxon>
        <taxon>Chordata</taxon>
        <taxon>Craniata</taxon>
        <taxon>Vertebrata</taxon>
        <taxon>Euteleostomi</taxon>
        <taxon>Actinopterygii</taxon>
        <taxon>Neopterygii</taxon>
        <taxon>Teleostei</taxon>
        <taxon>Neoteleostei</taxon>
        <taxon>Acanthomorphata</taxon>
        <taxon>Eupercaria</taxon>
        <taxon>Moronidae</taxon>
        <taxon>Dicentrarchus</taxon>
    </lineage>
</organism>
<accession>A0A8C4IU90</accession>
<evidence type="ECO:0000256" key="10">
    <source>
        <dbReference type="ARBA" id="ARBA00023180"/>
    </source>
</evidence>
<feature type="region of interest" description="Disordered" evidence="13">
    <location>
        <begin position="246"/>
        <end position="267"/>
    </location>
</feature>
<evidence type="ECO:0000256" key="4">
    <source>
        <dbReference type="ARBA" id="ARBA00022670"/>
    </source>
</evidence>
<sequence length="267" mass="29436">MASTKTTTPLLLFCLASFSIKITSARLLPEPCYKPPVTRAYMTYSLLIFRTRPRPHEYVKASDLPPSWDWRNIAGKNYVSVTRNQHIPQYCGSCWAMGATSALADRINIKRGGAWPSAYLSVQNVIDCGGAGSCYGGDHLRVYAYAHRRGIPDETCNNYQAKNQKCEQFNQCGTCSFFQSCAVVKNYTVWKVGDYGEVSGRDEMKAEIYTNGPISCALMESSQSFTRCLCPITSCLWLVGAWQRTGPSTGSSGTPGESFGLNMAGQE</sequence>
<keyword evidence="17" id="KW-1185">Reference proteome</keyword>
<dbReference type="SUPFAM" id="SSF54001">
    <property type="entry name" value="Cysteine proteinases"/>
    <property type="match status" value="1"/>
</dbReference>
<feature type="chain" id="PRO_5035946199" description="Cathepsin Z" evidence="14">
    <location>
        <begin position="26"/>
        <end position="267"/>
    </location>
</feature>
<dbReference type="PANTHER" id="PTHR12411">
    <property type="entry name" value="CYSTEINE PROTEASE FAMILY C1-RELATED"/>
    <property type="match status" value="1"/>
</dbReference>
<feature type="signal peptide" evidence="14">
    <location>
        <begin position="1"/>
        <end position="25"/>
    </location>
</feature>
<dbReference type="FunFam" id="3.90.70.10:FF:000060">
    <property type="entry name" value="Cathepsin Z"/>
    <property type="match status" value="1"/>
</dbReference>
<dbReference type="InterPro" id="IPR038765">
    <property type="entry name" value="Papain-like_cys_pep_sf"/>
</dbReference>
<dbReference type="Pfam" id="PF00112">
    <property type="entry name" value="Peptidase_C1"/>
    <property type="match status" value="1"/>
</dbReference>
<keyword evidence="10" id="KW-0325">Glycoprotein</keyword>
<feature type="domain" description="Peptidase C1A papain C-terminal" evidence="15">
    <location>
        <begin position="64"/>
        <end position="266"/>
    </location>
</feature>
<keyword evidence="5 14" id="KW-0732">Signal</keyword>
<evidence type="ECO:0000259" key="15">
    <source>
        <dbReference type="SMART" id="SM00645"/>
    </source>
</evidence>
<dbReference type="InterPro" id="IPR013128">
    <property type="entry name" value="Peptidase_C1A"/>
</dbReference>
<evidence type="ECO:0000256" key="1">
    <source>
        <dbReference type="ARBA" id="ARBA00001594"/>
    </source>
</evidence>
<dbReference type="GeneTree" id="ENSGT00940000155569"/>
<name>A0A8C4IU90_DICLA</name>
<evidence type="ECO:0000256" key="8">
    <source>
        <dbReference type="ARBA" id="ARBA00023145"/>
    </source>
</evidence>
<comment type="function">
    <text evidence="11">Exhibits carboxy-monopeptidase as well as carboxy-dipeptidase activity. Capable of producing kinin potentiating peptides.</text>
</comment>
<evidence type="ECO:0000313" key="17">
    <source>
        <dbReference type="Proteomes" id="UP000694389"/>
    </source>
</evidence>
<evidence type="ECO:0000256" key="9">
    <source>
        <dbReference type="ARBA" id="ARBA00023157"/>
    </source>
</evidence>
<dbReference type="Ensembl" id="ENSDLAT00005066069.2">
    <property type="protein sequence ID" value="ENSDLAP00005062427.2"/>
    <property type="gene ID" value="ENSDLAG00005032006.1"/>
</dbReference>
<keyword evidence="9" id="KW-1015">Disulfide bond</keyword>
<comment type="similarity">
    <text evidence="2">Belongs to the peptidase C1 family.</text>
</comment>
<evidence type="ECO:0000256" key="6">
    <source>
        <dbReference type="ARBA" id="ARBA00022801"/>
    </source>
</evidence>
<dbReference type="GO" id="GO:0016807">
    <property type="term" value="F:cysteine-type carboxypeptidase activity"/>
    <property type="evidence" value="ECO:0007669"/>
    <property type="project" value="UniProtKB-EC"/>
</dbReference>
<dbReference type="SMART" id="SM00645">
    <property type="entry name" value="Pept_C1"/>
    <property type="match status" value="1"/>
</dbReference>
<keyword evidence="6" id="KW-0378">Hydrolase</keyword>
<evidence type="ECO:0000313" key="16">
    <source>
        <dbReference type="Ensembl" id="ENSDLAP00005062427.2"/>
    </source>
</evidence>
<feature type="compositionally biased region" description="Low complexity" evidence="13">
    <location>
        <begin position="246"/>
        <end position="256"/>
    </location>
</feature>
<dbReference type="InterPro" id="IPR000668">
    <property type="entry name" value="Peptidase_C1A_C"/>
</dbReference>
<evidence type="ECO:0000256" key="2">
    <source>
        <dbReference type="ARBA" id="ARBA00008455"/>
    </source>
</evidence>
<reference evidence="16" key="2">
    <citation type="submission" date="2025-09" db="UniProtKB">
        <authorList>
            <consortium name="Ensembl"/>
        </authorList>
    </citation>
    <scope>IDENTIFICATION</scope>
</reference>
<keyword evidence="4" id="KW-0645">Protease</keyword>
<evidence type="ECO:0000256" key="5">
    <source>
        <dbReference type="ARBA" id="ARBA00022729"/>
    </source>
</evidence>
<dbReference type="EC" id="3.4.18.1" evidence="3"/>
<evidence type="ECO:0000256" key="3">
    <source>
        <dbReference type="ARBA" id="ARBA00012516"/>
    </source>
</evidence>
<dbReference type="AlphaFoldDB" id="A0A8C4IU90"/>